<dbReference type="GO" id="GO:0005524">
    <property type="term" value="F:ATP binding"/>
    <property type="evidence" value="ECO:0007669"/>
    <property type="project" value="UniProtKB-KW"/>
</dbReference>
<evidence type="ECO:0000259" key="9">
    <source>
        <dbReference type="PROSITE" id="PS00794"/>
    </source>
</evidence>
<evidence type="ECO:0000256" key="1">
    <source>
        <dbReference type="ARBA" id="ARBA00000198"/>
    </source>
</evidence>
<comment type="catalytic activity">
    <reaction evidence="1">
        <text>6-hydroxymethyl-7,8-dihydropterin + ATP = (7,8-dihydropterin-6-yl)methyl diphosphate + AMP + H(+)</text>
        <dbReference type="Rhea" id="RHEA:11412"/>
        <dbReference type="ChEBI" id="CHEBI:15378"/>
        <dbReference type="ChEBI" id="CHEBI:30616"/>
        <dbReference type="ChEBI" id="CHEBI:44841"/>
        <dbReference type="ChEBI" id="CHEBI:72950"/>
        <dbReference type="ChEBI" id="CHEBI:456215"/>
        <dbReference type="EC" id="2.7.6.3"/>
    </reaction>
</comment>
<evidence type="ECO:0000256" key="8">
    <source>
        <dbReference type="ARBA" id="ARBA00022909"/>
    </source>
</evidence>
<dbReference type="GO" id="GO:0046656">
    <property type="term" value="P:folic acid biosynthetic process"/>
    <property type="evidence" value="ECO:0007669"/>
    <property type="project" value="UniProtKB-KW"/>
</dbReference>
<evidence type="ECO:0000256" key="4">
    <source>
        <dbReference type="ARBA" id="ARBA00022679"/>
    </source>
</evidence>
<evidence type="ECO:0000256" key="6">
    <source>
        <dbReference type="ARBA" id="ARBA00022777"/>
    </source>
</evidence>
<gene>
    <name evidence="10" type="ORF">FB564_1686</name>
</gene>
<keyword evidence="5" id="KW-0547">Nucleotide-binding</keyword>
<dbReference type="GO" id="GO:0046654">
    <property type="term" value="P:tetrahydrofolate biosynthetic process"/>
    <property type="evidence" value="ECO:0007669"/>
    <property type="project" value="UniProtKB-UniPathway"/>
</dbReference>
<dbReference type="Gene3D" id="3.30.70.560">
    <property type="entry name" value="7,8-Dihydro-6-hydroxymethylpterin-pyrophosphokinase HPPK"/>
    <property type="match status" value="1"/>
</dbReference>
<evidence type="ECO:0000313" key="10">
    <source>
        <dbReference type="EMBL" id="TQL36583.1"/>
    </source>
</evidence>
<dbReference type="Proteomes" id="UP000315983">
    <property type="component" value="Unassembled WGS sequence"/>
</dbReference>
<sequence length="190" mass="20693">MYLHRRGRHHDQAGPVTRALLSLGSNLGDRAGHLRSAVASLGGSVLLVSGVYETPPWGDSDQPAYLNAVVLAEDPDAGPEDWLARARAAERAAGRERDPARRFGPRTLDVDVIVVWTQEGTPMLRDDPELTLPHPRAHLRAFVLRPWLDIQPYGRLPGHGWVTDLLNSAAVGADAVELRPCPEVGLESTL</sequence>
<dbReference type="AlphaFoldDB" id="A0A542XLR4"/>
<dbReference type="InterPro" id="IPR035907">
    <property type="entry name" value="Hppk_sf"/>
</dbReference>
<evidence type="ECO:0000313" key="11">
    <source>
        <dbReference type="Proteomes" id="UP000315983"/>
    </source>
</evidence>
<evidence type="ECO:0000256" key="2">
    <source>
        <dbReference type="ARBA" id="ARBA00005051"/>
    </source>
</evidence>
<name>A0A542XLR4_SALAC</name>
<dbReference type="EC" id="2.7.6.3" evidence="3"/>
<dbReference type="NCBIfam" id="TIGR01498">
    <property type="entry name" value="folK"/>
    <property type="match status" value="1"/>
</dbReference>
<comment type="caution">
    <text evidence="10">The sequence shown here is derived from an EMBL/GenBank/DDBJ whole genome shotgun (WGS) entry which is preliminary data.</text>
</comment>
<dbReference type="PANTHER" id="PTHR43071:SF1">
    <property type="entry name" value="2-AMINO-4-HYDROXY-6-HYDROXYMETHYLDIHYDROPTERIDINE PYROPHOSPHOKINASE"/>
    <property type="match status" value="1"/>
</dbReference>
<dbReference type="UniPathway" id="UPA00077">
    <property type="reaction ID" value="UER00155"/>
</dbReference>
<comment type="pathway">
    <text evidence="2">Cofactor biosynthesis; tetrahydrofolate biosynthesis; 2-amino-4-hydroxy-6-hydroxymethyl-7,8-dihydropteridine diphosphate from 7,8-dihydroneopterin triphosphate: step 4/4.</text>
</comment>
<evidence type="ECO:0000256" key="7">
    <source>
        <dbReference type="ARBA" id="ARBA00022840"/>
    </source>
</evidence>
<dbReference type="GO" id="GO:0003848">
    <property type="term" value="F:2-amino-4-hydroxy-6-hydroxymethyldihydropteridine diphosphokinase activity"/>
    <property type="evidence" value="ECO:0007669"/>
    <property type="project" value="UniProtKB-EC"/>
</dbReference>
<dbReference type="InterPro" id="IPR000550">
    <property type="entry name" value="Hppk"/>
</dbReference>
<reference evidence="10 11" key="1">
    <citation type="submission" date="2019-06" db="EMBL/GenBank/DDBJ databases">
        <title>Sequencing the genomes of 1000 actinobacteria strains.</title>
        <authorList>
            <person name="Klenk H.-P."/>
        </authorList>
    </citation>
    <scope>NUCLEOTIDE SEQUENCE [LARGE SCALE GENOMIC DNA]</scope>
    <source>
        <strain evidence="10 11">DSM 44819</strain>
    </source>
</reference>
<keyword evidence="8" id="KW-0289">Folate biosynthesis</keyword>
<evidence type="ECO:0000256" key="5">
    <source>
        <dbReference type="ARBA" id="ARBA00022741"/>
    </source>
</evidence>
<dbReference type="PANTHER" id="PTHR43071">
    <property type="entry name" value="2-AMINO-4-HYDROXY-6-HYDROXYMETHYLDIHYDROPTERIDINE PYROPHOSPHOKINASE"/>
    <property type="match status" value="1"/>
</dbReference>
<keyword evidence="4" id="KW-0808">Transferase</keyword>
<feature type="domain" description="7,8-dihydro-6-hydroxymethylpterin-pyrophosphokinase" evidence="9">
    <location>
        <begin position="102"/>
        <end position="113"/>
    </location>
</feature>
<dbReference type="SUPFAM" id="SSF55083">
    <property type="entry name" value="6-hydroxymethyl-7,8-dihydropterin pyrophosphokinase, HPPK"/>
    <property type="match status" value="1"/>
</dbReference>
<dbReference type="Pfam" id="PF01288">
    <property type="entry name" value="HPPK"/>
    <property type="match status" value="1"/>
</dbReference>
<evidence type="ECO:0000256" key="3">
    <source>
        <dbReference type="ARBA" id="ARBA00013253"/>
    </source>
</evidence>
<dbReference type="GO" id="GO:0016301">
    <property type="term" value="F:kinase activity"/>
    <property type="evidence" value="ECO:0007669"/>
    <property type="project" value="UniProtKB-KW"/>
</dbReference>
<keyword evidence="7" id="KW-0067">ATP-binding</keyword>
<keyword evidence="6 10" id="KW-0418">Kinase</keyword>
<dbReference type="CDD" id="cd00483">
    <property type="entry name" value="HPPK"/>
    <property type="match status" value="1"/>
</dbReference>
<dbReference type="PROSITE" id="PS00794">
    <property type="entry name" value="HPPK"/>
    <property type="match status" value="1"/>
</dbReference>
<proteinExistence type="predicted"/>
<protein>
    <recommendedName>
        <fullName evidence="3">2-amino-4-hydroxy-6-hydroxymethyldihydropteridine diphosphokinase</fullName>
        <ecNumber evidence="3">2.7.6.3</ecNumber>
    </recommendedName>
</protein>
<dbReference type="EMBL" id="VFOL01000001">
    <property type="protein sequence ID" value="TQL36583.1"/>
    <property type="molecule type" value="Genomic_DNA"/>
</dbReference>
<organism evidence="10 11">
    <name type="scientific">Salinispora arenicola</name>
    <dbReference type="NCBI Taxonomy" id="168697"/>
    <lineage>
        <taxon>Bacteria</taxon>
        <taxon>Bacillati</taxon>
        <taxon>Actinomycetota</taxon>
        <taxon>Actinomycetes</taxon>
        <taxon>Micromonosporales</taxon>
        <taxon>Micromonosporaceae</taxon>
        <taxon>Salinispora</taxon>
    </lineage>
</organism>
<accession>A0A542XLR4</accession>